<dbReference type="AlphaFoldDB" id="A0AAV7NSB6"/>
<name>A0AAV7NSB6_PLEWA</name>
<evidence type="ECO:0000313" key="1">
    <source>
        <dbReference type="EMBL" id="KAJ1118376.1"/>
    </source>
</evidence>
<organism evidence="1 2">
    <name type="scientific">Pleurodeles waltl</name>
    <name type="common">Iberian ribbed newt</name>
    <dbReference type="NCBI Taxonomy" id="8319"/>
    <lineage>
        <taxon>Eukaryota</taxon>
        <taxon>Metazoa</taxon>
        <taxon>Chordata</taxon>
        <taxon>Craniata</taxon>
        <taxon>Vertebrata</taxon>
        <taxon>Euteleostomi</taxon>
        <taxon>Amphibia</taxon>
        <taxon>Batrachia</taxon>
        <taxon>Caudata</taxon>
        <taxon>Salamandroidea</taxon>
        <taxon>Salamandridae</taxon>
        <taxon>Pleurodelinae</taxon>
        <taxon>Pleurodeles</taxon>
    </lineage>
</organism>
<sequence>MPGLRLGYINGLVFPSLPSPGLPWGQFCPHQKEILTRRREMALPFEGRALARARRKSALFGREDLRAQRSVRVRRAAVIH</sequence>
<proteinExistence type="predicted"/>
<comment type="caution">
    <text evidence="1">The sequence shown here is derived from an EMBL/GenBank/DDBJ whole genome shotgun (WGS) entry which is preliminary data.</text>
</comment>
<dbReference type="EMBL" id="JANPWB010000012">
    <property type="protein sequence ID" value="KAJ1118376.1"/>
    <property type="molecule type" value="Genomic_DNA"/>
</dbReference>
<evidence type="ECO:0000313" key="2">
    <source>
        <dbReference type="Proteomes" id="UP001066276"/>
    </source>
</evidence>
<keyword evidence="2" id="KW-1185">Reference proteome</keyword>
<gene>
    <name evidence="1" type="ORF">NDU88_006567</name>
</gene>
<accession>A0AAV7NSB6</accession>
<reference evidence="1" key="1">
    <citation type="journal article" date="2022" name="bioRxiv">
        <title>Sequencing and chromosome-scale assembly of the giantPleurodeles waltlgenome.</title>
        <authorList>
            <person name="Brown T."/>
            <person name="Elewa A."/>
            <person name="Iarovenko S."/>
            <person name="Subramanian E."/>
            <person name="Araus A.J."/>
            <person name="Petzold A."/>
            <person name="Susuki M."/>
            <person name="Suzuki K.-i.T."/>
            <person name="Hayashi T."/>
            <person name="Toyoda A."/>
            <person name="Oliveira C."/>
            <person name="Osipova E."/>
            <person name="Leigh N.D."/>
            <person name="Simon A."/>
            <person name="Yun M.H."/>
        </authorList>
    </citation>
    <scope>NUCLEOTIDE SEQUENCE</scope>
    <source>
        <strain evidence="1">20211129_DDA</strain>
        <tissue evidence="1">Liver</tissue>
    </source>
</reference>
<dbReference type="Proteomes" id="UP001066276">
    <property type="component" value="Chromosome 8"/>
</dbReference>
<protein>
    <submittedName>
        <fullName evidence="1">Uncharacterized protein</fullName>
    </submittedName>
</protein>